<protein>
    <submittedName>
        <fullName evidence="3">Uncharacterized protein</fullName>
    </submittedName>
</protein>
<keyword evidence="4" id="KW-1185">Reference proteome</keyword>
<dbReference type="EMBL" id="PQXI01000307">
    <property type="protein sequence ID" value="TGO20329.1"/>
    <property type="molecule type" value="Genomic_DNA"/>
</dbReference>
<comment type="caution">
    <text evidence="3">The sequence shown here is derived from an EMBL/GenBank/DDBJ whole genome shotgun (WGS) entry which is preliminary data.</text>
</comment>
<proteinExistence type="predicted"/>
<evidence type="ECO:0000313" key="4">
    <source>
        <dbReference type="Proteomes" id="UP000297910"/>
    </source>
</evidence>
<accession>A0A4Z1FAK7</accession>
<feature type="region of interest" description="Disordered" evidence="2">
    <location>
        <begin position="30"/>
        <end position="49"/>
    </location>
</feature>
<dbReference type="Proteomes" id="UP000297910">
    <property type="component" value="Unassembled WGS sequence"/>
</dbReference>
<evidence type="ECO:0000313" key="3">
    <source>
        <dbReference type="EMBL" id="TGO20329.1"/>
    </source>
</evidence>
<reference evidence="3 4" key="1">
    <citation type="submission" date="2017-12" db="EMBL/GenBank/DDBJ databases">
        <title>Comparative genomics of Botrytis spp.</title>
        <authorList>
            <person name="Valero-Jimenez C.A."/>
            <person name="Tapia P."/>
            <person name="Veloso J."/>
            <person name="Silva-Moreno E."/>
            <person name="Staats M."/>
            <person name="Valdes J.H."/>
            <person name="Van Kan J.A.L."/>
        </authorList>
    </citation>
    <scope>NUCLEOTIDE SEQUENCE [LARGE SCALE GENOMIC DNA]</scope>
    <source>
        <strain evidence="3 4">Bp0003</strain>
    </source>
</reference>
<sequence>MADTIMQDTVMQDADMQDIDLQDTIMQDTTTQDTTTQDTTTQDTTTQDTVVPGPVRKIAKMKKFRKNGQETCDRKNLWRPTENFHLLHLYTINNNIFRAEDGTFDYGEGAVDSLIQDMTAESVKHHPGGLLHASDPWFRRTYTYCAIYQKLRRMLMEEDDLAVELEAELNAHYGIVPDAAAAQATIERQRRALEKELAKELKQREKDVLREKRIQDETRMLREKHIQDTNEALRVAFTKVKKPVIIDKTDT</sequence>
<evidence type="ECO:0000256" key="2">
    <source>
        <dbReference type="SAM" id="MobiDB-lite"/>
    </source>
</evidence>
<keyword evidence="1" id="KW-0175">Coiled coil</keyword>
<feature type="coiled-coil region" evidence="1">
    <location>
        <begin position="148"/>
        <end position="203"/>
    </location>
</feature>
<name>A0A4Z1FAK7_9HELO</name>
<gene>
    <name evidence="3" type="ORF">BPAE_0309g00060</name>
</gene>
<dbReference type="AlphaFoldDB" id="A0A4Z1FAK7"/>
<evidence type="ECO:0000256" key="1">
    <source>
        <dbReference type="SAM" id="Coils"/>
    </source>
</evidence>
<organism evidence="3 4">
    <name type="scientific">Botrytis paeoniae</name>
    <dbReference type="NCBI Taxonomy" id="278948"/>
    <lineage>
        <taxon>Eukaryota</taxon>
        <taxon>Fungi</taxon>
        <taxon>Dikarya</taxon>
        <taxon>Ascomycota</taxon>
        <taxon>Pezizomycotina</taxon>
        <taxon>Leotiomycetes</taxon>
        <taxon>Helotiales</taxon>
        <taxon>Sclerotiniaceae</taxon>
        <taxon>Botrytis</taxon>
    </lineage>
</organism>